<dbReference type="CDD" id="cd02042">
    <property type="entry name" value="ParAB_family"/>
    <property type="match status" value="1"/>
</dbReference>
<name>A0A8E7B029_9EURY</name>
<dbReference type="Gene3D" id="3.40.50.300">
    <property type="entry name" value="P-loop containing nucleotide triphosphate hydrolases"/>
    <property type="match status" value="1"/>
</dbReference>
<dbReference type="Pfam" id="PF13614">
    <property type="entry name" value="AAA_31"/>
    <property type="match status" value="1"/>
</dbReference>
<dbReference type="KEGG" id="mrtj:KHC33_08905"/>
<dbReference type="Proteomes" id="UP000680656">
    <property type="component" value="Chromosome"/>
</dbReference>
<protein>
    <submittedName>
        <fullName evidence="2">ParA family protein</fullName>
    </submittedName>
</protein>
<evidence type="ECO:0000313" key="3">
    <source>
        <dbReference type="Proteomes" id="UP000680656"/>
    </source>
</evidence>
<organism evidence="2 3">
    <name type="scientific">Methanospirillum purgamenti</name>
    <dbReference type="NCBI Taxonomy" id="2834276"/>
    <lineage>
        <taxon>Archaea</taxon>
        <taxon>Methanobacteriati</taxon>
        <taxon>Methanobacteriota</taxon>
        <taxon>Stenosarchaea group</taxon>
        <taxon>Methanomicrobia</taxon>
        <taxon>Methanomicrobiales</taxon>
        <taxon>Methanospirillaceae</taxon>
        <taxon>Methanospirillum</taxon>
    </lineage>
</organism>
<reference evidence="2 3" key="1">
    <citation type="submission" date="2021-05" db="EMBL/GenBank/DDBJ databases">
        <title>A novel Methanospirillum isolate from a pyrite-forming mixed culture.</title>
        <authorList>
            <person name="Bunk B."/>
            <person name="Sproer C."/>
            <person name="Spring S."/>
            <person name="Pester M."/>
        </authorList>
    </citation>
    <scope>NUCLEOTIDE SEQUENCE [LARGE SCALE GENOMIC DNA]</scope>
    <source>
        <strain evidence="2 3">J.3.6.1-F.2.7.3</strain>
    </source>
</reference>
<evidence type="ECO:0000313" key="2">
    <source>
        <dbReference type="EMBL" id="QVV90590.1"/>
    </source>
</evidence>
<dbReference type="AlphaFoldDB" id="A0A8E7B029"/>
<sequence length="300" mass="33275">MYRNILINVIRKGNLITTTAFIHHKGGTGKTTSCLQIGGILKNMGRSVLIVDTDPQANATLGLGVYPESVYKNIYHYYLQQCSDKKNSIPLSEYIIKTVSGIDLIPSHLDLVGAESILYQNPERYHILSNGITPLKKKYDHILIDTPPFLGQFLMNGMIASDKSVIVFSSDIFAIAGYDHLNLVISDIKDVLGIKIHIGMAILNRWMESKENSDSFISRLASFFNMNIETKMSSLQEIRNQLESRVRIDIPEVVLVAEGKEISRSIKQGIPLITLAPDDPAVPGFTQASKIIDGWITGGQ</sequence>
<dbReference type="SUPFAM" id="SSF52540">
    <property type="entry name" value="P-loop containing nucleoside triphosphate hydrolases"/>
    <property type="match status" value="1"/>
</dbReference>
<dbReference type="InterPro" id="IPR027417">
    <property type="entry name" value="P-loop_NTPase"/>
</dbReference>
<proteinExistence type="predicted"/>
<dbReference type="PANTHER" id="PTHR13696:SF99">
    <property type="entry name" value="COBYRINIC ACID AC-DIAMIDE SYNTHASE"/>
    <property type="match status" value="1"/>
</dbReference>
<accession>A0A8E7B029</accession>
<dbReference type="InterPro" id="IPR025669">
    <property type="entry name" value="AAA_dom"/>
</dbReference>
<dbReference type="RefSeq" id="WP_214421356.1">
    <property type="nucleotide sequence ID" value="NZ_JAXCMI010000006.1"/>
</dbReference>
<gene>
    <name evidence="2" type="ORF">KHC33_08905</name>
</gene>
<feature type="domain" description="AAA" evidence="1">
    <location>
        <begin position="18"/>
        <end position="196"/>
    </location>
</feature>
<dbReference type="PANTHER" id="PTHR13696">
    <property type="entry name" value="P-LOOP CONTAINING NUCLEOSIDE TRIPHOSPHATE HYDROLASE"/>
    <property type="match status" value="1"/>
</dbReference>
<keyword evidence="3" id="KW-1185">Reference proteome</keyword>
<evidence type="ECO:0000259" key="1">
    <source>
        <dbReference type="Pfam" id="PF13614"/>
    </source>
</evidence>
<dbReference type="EMBL" id="CP075546">
    <property type="protein sequence ID" value="QVV90590.1"/>
    <property type="molecule type" value="Genomic_DNA"/>
</dbReference>
<dbReference type="InterPro" id="IPR050678">
    <property type="entry name" value="DNA_Partitioning_ATPase"/>
</dbReference>